<protein>
    <recommendedName>
        <fullName evidence="3">GTP cyclohydrolase 1 type 2 homolog</fullName>
    </recommendedName>
</protein>
<dbReference type="KEGG" id="gjf:M493_09737"/>
<reference evidence="1 2" key="1">
    <citation type="journal article" date="2014" name="Genome Announc.">
        <title>Complete Genome Sequence of the Thermophilic Polychlorinated Biphenyl Degrader Geobacillus sp. Strain JF8 (NBRC 109937).</title>
        <authorList>
            <person name="Shintani M."/>
            <person name="Ohtsubo Y."/>
            <person name="Fukuda K."/>
            <person name="Hosoyama A."/>
            <person name="Ohji S."/>
            <person name="Yamazoe A."/>
            <person name="Fujita N."/>
            <person name="Nagata Y."/>
            <person name="Tsuda M."/>
            <person name="Hatta T."/>
            <person name="Kimbara K."/>
        </authorList>
    </citation>
    <scope>NUCLEOTIDE SEQUENCE [LARGE SCALE GENOMIC DNA]</scope>
    <source>
        <strain evidence="1 2">JF8</strain>
    </source>
</reference>
<evidence type="ECO:0000313" key="2">
    <source>
        <dbReference type="Proteomes" id="UP000015500"/>
    </source>
</evidence>
<evidence type="ECO:0000313" key="1">
    <source>
        <dbReference type="EMBL" id="AHA58143.1"/>
    </source>
</evidence>
<dbReference type="STRING" id="1921421.M493_09737"/>
<sequence length="77" mass="8889">MFEQEHLDAIIYGEGPEWETPGYVRDAVHQGRRKALIVLGHAESEEPGMRYLAEWLGLQFPDVPIHFIQETPLFQVV</sequence>
<evidence type="ECO:0008006" key="3">
    <source>
        <dbReference type="Google" id="ProtNLM"/>
    </source>
</evidence>
<dbReference type="AlphaFoldDB" id="V5LVQ8"/>
<dbReference type="SUPFAM" id="SSF102705">
    <property type="entry name" value="NIF3 (NGG1p interacting factor 3)-like"/>
    <property type="match status" value="1"/>
</dbReference>
<keyword evidence="2" id="KW-1185">Reference proteome</keyword>
<dbReference type="EMBL" id="CP006254">
    <property type="protein sequence ID" value="AHA58143.1"/>
    <property type="molecule type" value="Genomic_DNA"/>
</dbReference>
<gene>
    <name evidence="1" type="ORF">M493_09737</name>
</gene>
<dbReference type="HOGENOM" id="CLU_2633015_0_0_9"/>
<dbReference type="InterPro" id="IPR036069">
    <property type="entry name" value="DUF34/NIF3_sf"/>
</dbReference>
<dbReference type="Proteomes" id="UP000015500">
    <property type="component" value="Chromosome"/>
</dbReference>
<name>V5LVQ8_GEOG3</name>
<organism evidence="1 2">
    <name type="scientific">Geobacillus genomosp. 3</name>
    <dbReference type="NCBI Taxonomy" id="1921421"/>
    <lineage>
        <taxon>Bacteria</taxon>
        <taxon>Bacillati</taxon>
        <taxon>Bacillota</taxon>
        <taxon>Bacilli</taxon>
        <taxon>Bacillales</taxon>
        <taxon>Anoxybacillaceae</taxon>
        <taxon>Geobacillus</taxon>
    </lineage>
</organism>
<accession>V5LVQ8</accession>
<proteinExistence type="predicted"/>